<evidence type="ECO:0000256" key="6">
    <source>
        <dbReference type="SAM" id="MobiDB-lite"/>
    </source>
</evidence>
<keyword evidence="9" id="KW-1185">Reference proteome</keyword>
<evidence type="ECO:0000256" key="5">
    <source>
        <dbReference type="ARBA" id="ARBA00023136"/>
    </source>
</evidence>
<feature type="region of interest" description="Disordered" evidence="6">
    <location>
        <begin position="314"/>
        <end position="405"/>
    </location>
</feature>
<dbReference type="GO" id="GO:0016020">
    <property type="term" value="C:membrane"/>
    <property type="evidence" value="ECO:0007669"/>
    <property type="project" value="UniProtKB-SubCell"/>
</dbReference>
<evidence type="ECO:0000256" key="4">
    <source>
        <dbReference type="ARBA" id="ARBA00022989"/>
    </source>
</evidence>
<sequence>MVWRSASHRSMPFDLAEYINNTQEPLKVLRDIPCHRQAFLLPAVAGLQQVLLRPRQDLVVIARCKGEKLAKVEFRGVSHLTKILDDAGGDIIVVDQIFDWPVARSIEENELLLVELYSRNRLFSDKLLGSYCLVLQKVVRDGRISVADSLLDPSNKPLPDIKAKCEMVSDSIYLMILITLFALSSTPNKYTEYEYDSISKSFLVIRCEDGKNSCNRSLQFVSRAQFWRAVIAINHLENNMYIAAFQATVQFEVLYTLPDESTASFTGSNAYDMLDDEQQMLIDIEQNIANIERNLSSIPESSWHEKTSRLKHAISLATPEKSPLPSDRKRSSTLKSVKSLIRFGKQRPPKDSDNEEETVSLIHATESCRTSRHASESESAPISRTGSQSSISSNPESQVDASLMERNRKTTKLKTDMKATVQSALKAQDFQVCLTIIEARQLAGLNMDPVVCIQVGDQKKYTSVKESTNCPYYNEAVDLR</sequence>
<dbReference type="Gene3D" id="2.60.40.150">
    <property type="entry name" value="C2 domain"/>
    <property type="match status" value="2"/>
</dbReference>
<feature type="domain" description="C2" evidence="7">
    <location>
        <begin position="431"/>
        <end position="477"/>
    </location>
</feature>
<dbReference type="EMBL" id="JABDTM020024925">
    <property type="protein sequence ID" value="KAH0813810.1"/>
    <property type="molecule type" value="Genomic_DNA"/>
</dbReference>
<evidence type="ECO:0000256" key="3">
    <source>
        <dbReference type="ARBA" id="ARBA00022737"/>
    </source>
</evidence>
<evidence type="ECO:0000259" key="7">
    <source>
        <dbReference type="Pfam" id="PF00168"/>
    </source>
</evidence>
<reference evidence="8" key="2">
    <citation type="submission" date="2021-08" db="EMBL/GenBank/DDBJ databases">
        <authorList>
            <person name="Eriksson T."/>
        </authorList>
    </citation>
    <scope>NUCLEOTIDE SEQUENCE</scope>
    <source>
        <strain evidence="8">Stoneville</strain>
        <tissue evidence="8">Whole head</tissue>
    </source>
</reference>
<keyword evidence="4" id="KW-1133">Transmembrane helix</keyword>
<organism evidence="8 9">
    <name type="scientific">Tenebrio molitor</name>
    <name type="common">Yellow mealworm beetle</name>
    <dbReference type="NCBI Taxonomy" id="7067"/>
    <lineage>
        <taxon>Eukaryota</taxon>
        <taxon>Metazoa</taxon>
        <taxon>Ecdysozoa</taxon>
        <taxon>Arthropoda</taxon>
        <taxon>Hexapoda</taxon>
        <taxon>Insecta</taxon>
        <taxon>Pterygota</taxon>
        <taxon>Neoptera</taxon>
        <taxon>Endopterygota</taxon>
        <taxon>Coleoptera</taxon>
        <taxon>Polyphaga</taxon>
        <taxon>Cucujiformia</taxon>
        <taxon>Tenebrionidae</taxon>
        <taxon>Tenebrio</taxon>
    </lineage>
</organism>
<feature type="domain" description="C2" evidence="7">
    <location>
        <begin position="96"/>
        <end position="140"/>
    </location>
</feature>
<evidence type="ECO:0000313" key="8">
    <source>
        <dbReference type="EMBL" id="KAH0813810.1"/>
    </source>
</evidence>
<dbReference type="Pfam" id="PF00168">
    <property type="entry name" value="C2"/>
    <property type="match status" value="2"/>
</dbReference>
<comment type="subcellular location">
    <subcellularLocation>
        <location evidence="1">Membrane</location>
        <topology evidence="1">Single-pass membrane protein</topology>
    </subcellularLocation>
</comment>
<accession>A0A8J6HFP4</accession>
<keyword evidence="5" id="KW-0472">Membrane</keyword>
<evidence type="ECO:0000256" key="2">
    <source>
        <dbReference type="ARBA" id="ARBA00022692"/>
    </source>
</evidence>
<name>A0A8J6HFP4_TENMO</name>
<dbReference type="SUPFAM" id="SSF49562">
    <property type="entry name" value="C2 domain (Calcium/lipid-binding domain, CaLB)"/>
    <property type="match status" value="2"/>
</dbReference>
<comment type="caution">
    <text evidence="8">The sequence shown here is derived from an EMBL/GenBank/DDBJ whole genome shotgun (WGS) entry which is preliminary data.</text>
</comment>
<dbReference type="InterPro" id="IPR037721">
    <property type="entry name" value="Ferlin"/>
</dbReference>
<reference evidence="8" key="1">
    <citation type="journal article" date="2020" name="J Insects Food Feed">
        <title>The yellow mealworm (Tenebrio molitor) genome: a resource for the emerging insects as food and feed industry.</title>
        <authorList>
            <person name="Eriksson T."/>
            <person name="Andere A."/>
            <person name="Kelstrup H."/>
            <person name="Emery V."/>
            <person name="Picard C."/>
        </authorList>
    </citation>
    <scope>NUCLEOTIDE SEQUENCE</scope>
    <source>
        <strain evidence="8">Stoneville</strain>
        <tissue evidence="8">Whole head</tissue>
    </source>
</reference>
<dbReference type="PANTHER" id="PTHR12546:SF60">
    <property type="entry name" value="MISFIRE, ISOFORM F"/>
    <property type="match status" value="1"/>
</dbReference>
<feature type="compositionally biased region" description="Low complexity" evidence="6">
    <location>
        <begin position="383"/>
        <end position="397"/>
    </location>
</feature>
<keyword evidence="2" id="KW-0812">Transmembrane</keyword>
<dbReference type="InterPro" id="IPR035892">
    <property type="entry name" value="C2_domain_sf"/>
</dbReference>
<dbReference type="Proteomes" id="UP000719412">
    <property type="component" value="Unassembled WGS sequence"/>
</dbReference>
<dbReference type="InterPro" id="IPR000008">
    <property type="entry name" value="C2_dom"/>
</dbReference>
<evidence type="ECO:0000313" key="9">
    <source>
        <dbReference type="Proteomes" id="UP000719412"/>
    </source>
</evidence>
<proteinExistence type="predicted"/>
<dbReference type="AlphaFoldDB" id="A0A8J6HFP4"/>
<protein>
    <recommendedName>
        <fullName evidence="7">C2 domain-containing protein</fullName>
    </recommendedName>
</protein>
<dbReference type="PANTHER" id="PTHR12546">
    <property type="entry name" value="FER-1-LIKE"/>
    <property type="match status" value="1"/>
</dbReference>
<keyword evidence="3" id="KW-0677">Repeat</keyword>
<gene>
    <name evidence="8" type="ORF">GEV33_008981</name>
</gene>
<evidence type="ECO:0000256" key="1">
    <source>
        <dbReference type="ARBA" id="ARBA00004167"/>
    </source>
</evidence>
<dbReference type="GO" id="GO:0007009">
    <property type="term" value="P:plasma membrane organization"/>
    <property type="evidence" value="ECO:0007669"/>
    <property type="project" value="TreeGrafter"/>
</dbReference>